<feature type="chain" id="PRO_5015124355" description="Phytosulfokine-beta" evidence="1">
    <location>
        <begin position="25"/>
        <end position="75"/>
    </location>
</feature>
<accession>A0A2P6RR70</accession>
<dbReference type="Proteomes" id="UP000238479">
    <property type="component" value="Chromosome 2"/>
</dbReference>
<sequence length="75" mass="8430">MRFSKLVLIFLVLSSCLVLVLVQGKVDSNELGVMSSINSFRAERAECRKKVADCKEGSKENVLEDEDYIYTNSLP</sequence>
<keyword evidence="1" id="KW-0732">Signal</keyword>
<feature type="signal peptide" evidence="1">
    <location>
        <begin position="1"/>
        <end position="24"/>
    </location>
</feature>
<protein>
    <recommendedName>
        <fullName evidence="4">Phytosulfokine-beta</fullName>
    </recommendedName>
</protein>
<evidence type="ECO:0000256" key="1">
    <source>
        <dbReference type="SAM" id="SignalP"/>
    </source>
</evidence>
<reference evidence="2 3" key="1">
    <citation type="journal article" date="2018" name="Nat. Genet.">
        <title>The Rosa genome provides new insights in the design of modern roses.</title>
        <authorList>
            <person name="Bendahmane M."/>
        </authorList>
    </citation>
    <scope>NUCLEOTIDE SEQUENCE [LARGE SCALE GENOMIC DNA]</scope>
    <source>
        <strain evidence="3">cv. Old Blush</strain>
    </source>
</reference>
<dbReference type="OMA" id="NEGRAEC"/>
<dbReference type="AlphaFoldDB" id="A0A2P6RR70"/>
<dbReference type="PROSITE" id="PS51257">
    <property type="entry name" value="PROKAR_LIPOPROTEIN"/>
    <property type="match status" value="1"/>
</dbReference>
<evidence type="ECO:0000313" key="2">
    <source>
        <dbReference type="EMBL" id="PRQ48923.1"/>
    </source>
</evidence>
<keyword evidence="3" id="KW-1185">Reference proteome</keyword>
<gene>
    <name evidence="2" type="ORF">RchiOBHm_Chr2g0116151</name>
</gene>
<dbReference type="EMBL" id="PDCK01000040">
    <property type="protein sequence ID" value="PRQ48923.1"/>
    <property type="molecule type" value="Genomic_DNA"/>
</dbReference>
<dbReference type="Gramene" id="PRQ48923">
    <property type="protein sequence ID" value="PRQ48923"/>
    <property type="gene ID" value="RchiOBHm_Chr2g0116151"/>
</dbReference>
<evidence type="ECO:0008006" key="4">
    <source>
        <dbReference type="Google" id="ProtNLM"/>
    </source>
</evidence>
<comment type="caution">
    <text evidence="2">The sequence shown here is derived from an EMBL/GenBank/DDBJ whole genome shotgun (WGS) entry which is preliminary data.</text>
</comment>
<organism evidence="2 3">
    <name type="scientific">Rosa chinensis</name>
    <name type="common">China rose</name>
    <dbReference type="NCBI Taxonomy" id="74649"/>
    <lineage>
        <taxon>Eukaryota</taxon>
        <taxon>Viridiplantae</taxon>
        <taxon>Streptophyta</taxon>
        <taxon>Embryophyta</taxon>
        <taxon>Tracheophyta</taxon>
        <taxon>Spermatophyta</taxon>
        <taxon>Magnoliopsida</taxon>
        <taxon>eudicotyledons</taxon>
        <taxon>Gunneridae</taxon>
        <taxon>Pentapetalae</taxon>
        <taxon>rosids</taxon>
        <taxon>fabids</taxon>
        <taxon>Rosales</taxon>
        <taxon>Rosaceae</taxon>
        <taxon>Rosoideae</taxon>
        <taxon>Rosoideae incertae sedis</taxon>
        <taxon>Rosa</taxon>
    </lineage>
</organism>
<evidence type="ECO:0000313" key="3">
    <source>
        <dbReference type="Proteomes" id="UP000238479"/>
    </source>
</evidence>
<name>A0A2P6RR70_ROSCH</name>
<proteinExistence type="predicted"/>